<dbReference type="EMBL" id="LR796415">
    <property type="protein sequence ID" value="CAB4142439.1"/>
    <property type="molecule type" value="Genomic_DNA"/>
</dbReference>
<sequence>MNWKLIKSTINWDSVHEDIISSFETVTSDRLKTAKKQILDAAEYFVPLDLKWFEIVAVEKEYEHVYSPDFEPDKGIIDLILKVKPDAGKPYKDYIGETLIVDWKSTGGELNTDWRNRYIPSWQWKRYAVPTKAKLFEYRGISQKQFWSAEGFKSTCGPIILEVPANNYENVREDFIATAIQRRALSQLTIWPRNAPSACYKYGETCKEKDFCDKFTMTRGTPQIKHTSYSSDELFKQCPEKYRAQKLRNEKIEDYESASFMGTMIHRGMANIYNQLKDKQ</sequence>
<gene>
    <name evidence="1" type="ORF">UFOVP434_10</name>
</gene>
<protein>
    <recommendedName>
        <fullName evidence="2">PD-(D/E)XK nuclease superfamily</fullName>
    </recommendedName>
</protein>
<evidence type="ECO:0000313" key="1">
    <source>
        <dbReference type="EMBL" id="CAB4142439.1"/>
    </source>
</evidence>
<organism evidence="1">
    <name type="scientific">uncultured Caudovirales phage</name>
    <dbReference type="NCBI Taxonomy" id="2100421"/>
    <lineage>
        <taxon>Viruses</taxon>
        <taxon>Duplodnaviria</taxon>
        <taxon>Heunggongvirae</taxon>
        <taxon>Uroviricota</taxon>
        <taxon>Caudoviricetes</taxon>
        <taxon>Peduoviridae</taxon>
        <taxon>Maltschvirus</taxon>
        <taxon>Maltschvirus maltsch</taxon>
    </lineage>
</organism>
<accession>A0A6J5MFE0</accession>
<evidence type="ECO:0008006" key="2">
    <source>
        <dbReference type="Google" id="ProtNLM"/>
    </source>
</evidence>
<reference evidence="1" key="1">
    <citation type="submission" date="2020-04" db="EMBL/GenBank/DDBJ databases">
        <authorList>
            <person name="Chiriac C."/>
            <person name="Salcher M."/>
            <person name="Ghai R."/>
            <person name="Kavagutti S V."/>
        </authorList>
    </citation>
    <scope>NUCLEOTIDE SEQUENCE</scope>
</reference>
<proteinExistence type="predicted"/>
<name>A0A6J5MFE0_9CAUD</name>